<comment type="caution">
    <text evidence="2">The sequence shown here is derived from an EMBL/GenBank/DDBJ whole genome shotgun (WGS) entry which is preliminary data.</text>
</comment>
<keyword evidence="3" id="KW-1185">Reference proteome</keyword>
<sequence length="348" mass="38133">MTQITRIAAAMAAVYSAVAQANHVSEEQVRQGFAVAPAAVQHMYDEIALDSEFLQKINLVGKTEKLGELIGLSTGLIGSNTDTSDGSRTRKPKSVHSLTGRRYTLEKTNFDVFLRYDEIDQWAHIAADFPARINKKVAQSIAISLITIGMNGKTRAANSDAAANPLLQDVAVGWLQKMRQENPTRVLGWQAGQVGTTKKEVEYGAGAAGYKNLDAVVTDALNELMDERHADRNDFVVIANRQTVGDKYLRIINAGGDKATELEASGRLSEKRTLGGLPVLHVPNMPKDTLLITPLKNLSIYYQTGGERRLIRDEPEADRIVSFQSKNIDFIVEEYGAAALIENLKHTA</sequence>
<proteinExistence type="predicted"/>
<dbReference type="Pfam" id="PF05125">
    <property type="entry name" value="Phage_cap_P2"/>
    <property type="match status" value="1"/>
</dbReference>
<evidence type="ECO:0000313" key="3">
    <source>
        <dbReference type="Proteomes" id="UP001298424"/>
    </source>
</evidence>
<feature type="signal peptide" evidence="1">
    <location>
        <begin position="1"/>
        <end position="21"/>
    </location>
</feature>
<dbReference type="EMBL" id="JAKOOW010000009">
    <property type="protein sequence ID" value="MCG6503512.1"/>
    <property type="molecule type" value="Genomic_DNA"/>
</dbReference>
<evidence type="ECO:0000256" key="1">
    <source>
        <dbReference type="SAM" id="SignalP"/>
    </source>
</evidence>
<protein>
    <submittedName>
        <fullName evidence="2">Phage major capsid protein, P2 family</fullName>
    </submittedName>
</protein>
<evidence type="ECO:0000313" key="2">
    <source>
        <dbReference type="EMBL" id="MCG6503512.1"/>
    </source>
</evidence>
<accession>A0ABS9NLR0</accession>
<dbReference type="RefSeq" id="WP_238745913.1">
    <property type="nucleotide sequence ID" value="NZ_JAKOOW010000009.1"/>
</dbReference>
<organism evidence="2 3">
    <name type="scientific">Kingella pumchi</name>
    <dbReference type="NCBI Taxonomy" id="2779506"/>
    <lineage>
        <taxon>Bacteria</taxon>
        <taxon>Pseudomonadati</taxon>
        <taxon>Pseudomonadota</taxon>
        <taxon>Betaproteobacteria</taxon>
        <taxon>Neisseriales</taxon>
        <taxon>Neisseriaceae</taxon>
        <taxon>Kingella</taxon>
    </lineage>
</organism>
<dbReference type="InterPro" id="IPR006441">
    <property type="entry name" value="Phage_P2_GpN"/>
</dbReference>
<dbReference type="Proteomes" id="UP001298424">
    <property type="component" value="Unassembled WGS sequence"/>
</dbReference>
<gene>
    <name evidence="2" type="ORF">MB824_03250</name>
</gene>
<reference evidence="2 3" key="1">
    <citation type="submission" date="2022-02" db="EMBL/GenBank/DDBJ databases">
        <title>Genome sequence data of Kingella unionensis sp. nov. strain CICC 24913 (CCUG 75125).</title>
        <authorList>
            <person name="Xiao M."/>
        </authorList>
    </citation>
    <scope>NUCLEOTIDE SEQUENCE [LARGE SCALE GENOMIC DNA]</scope>
    <source>
        <strain evidence="2 3">CICC 24913</strain>
    </source>
</reference>
<name>A0ABS9NLR0_9NEIS</name>
<keyword evidence="1" id="KW-0732">Signal</keyword>
<feature type="chain" id="PRO_5046978279" evidence="1">
    <location>
        <begin position="22"/>
        <end position="348"/>
    </location>
</feature>
<dbReference type="NCBIfam" id="TIGR01551">
    <property type="entry name" value="major_capsid_P2"/>
    <property type="match status" value="1"/>
</dbReference>